<evidence type="ECO:0000313" key="2">
    <source>
        <dbReference type="Proteomes" id="UP000315471"/>
    </source>
</evidence>
<dbReference type="EMBL" id="SJPY01000006">
    <property type="protein sequence ID" value="TWU38860.1"/>
    <property type="molecule type" value="Genomic_DNA"/>
</dbReference>
<reference evidence="1 2" key="1">
    <citation type="submission" date="2019-02" db="EMBL/GenBank/DDBJ databases">
        <title>Deep-cultivation of Planctomycetes and their phenomic and genomic characterization uncovers novel biology.</title>
        <authorList>
            <person name="Wiegand S."/>
            <person name="Jogler M."/>
            <person name="Boedeker C."/>
            <person name="Pinto D."/>
            <person name="Vollmers J."/>
            <person name="Rivas-Marin E."/>
            <person name="Kohn T."/>
            <person name="Peeters S.H."/>
            <person name="Heuer A."/>
            <person name="Rast P."/>
            <person name="Oberbeckmann S."/>
            <person name="Bunk B."/>
            <person name="Jeske O."/>
            <person name="Meyerdierks A."/>
            <person name="Storesund J.E."/>
            <person name="Kallscheuer N."/>
            <person name="Luecker S."/>
            <person name="Lage O.M."/>
            <person name="Pohl T."/>
            <person name="Merkel B.J."/>
            <person name="Hornburger P."/>
            <person name="Mueller R.-W."/>
            <person name="Bruemmer F."/>
            <person name="Labrenz M."/>
            <person name="Spormann A.M."/>
            <person name="Op Den Camp H."/>
            <person name="Overmann J."/>
            <person name="Amann R."/>
            <person name="Jetten M.S.M."/>
            <person name="Mascher T."/>
            <person name="Medema M.H."/>
            <person name="Devos D.P."/>
            <person name="Kaster A.-K."/>
            <person name="Ovreas L."/>
            <person name="Rohde M."/>
            <person name="Galperin M.Y."/>
            <person name="Jogler C."/>
        </authorList>
    </citation>
    <scope>NUCLEOTIDE SEQUENCE [LARGE SCALE GENOMIC DNA]</scope>
    <source>
        <strain evidence="1 2">Q31b</strain>
    </source>
</reference>
<evidence type="ECO:0000313" key="1">
    <source>
        <dbReference type="EMBL" id="TWU38860.1"/>
    </source>
</evidence>
<proteinExistence type="predicted"/>
<name>A0A5C6DPV7_9BACT</name>
<gene>
    <name evidence="1" type="ORF">Q31b_39380</name>
</gene>
<sequence length="41" mass="4571">MTCPSQSRDKKTTQFPLGLLRPKSETQKHEVTVKMNGLGVV</sequence>
<comment type="caution">
    <text evidence="1">The sequence shown here is derived from an EMBL/GenBank/DDBJ whole genome shotgun (WGS) entry which is preliminary data.</text>
</comment>
<keyword evidence="2" id="KW-1185">Reference proteome</keyword>
<dbReference type="AlphaFoldDB" id="A0A5C6DPV7"/>
<protein>
    <submittedName>
        <fullName evidence="1">Uncharacterized protein</fullName>
    </submittedName>
</protein>
<organism evidence="1 2">
    <name type="scientific">Novipirellula aureliae</name>
    <dbReference type="NCBI Taxonomy" id="2527966"/>
    <lineage>
        <taxon>Bacteria</taxon>
        <taxon>Pseudomonadati</taxon>
        <taxon>Planctomycetota</taxon>
        <taxon>Planctomycetia</taxon>
        <taxon>Pirellulales</taxon>
        <taxon>Pirellulaceae</taxon>
        <taxon>Novipirellula</taxon>
    </lineage>
</organism>
<dbReference type="Proteomes" id="UP000315471">
    <property type="component" value="Unassembled WGS sequence"/>
</dbReference>
<accession>A0A5C6DPV7</accession>